<feature type="region of interest" description="Disordered" evidence="1">
    <location>
        <begin position="156"/>
        <end position="181"/>
    </location>
</feature>
<sequence length="181" mass="20218">MRLLSAQRKLSDQILKKAPHVFAAHTLPLILFYVQLFCTHSLNSTTIVDAFFDPLGKIHRYSWTSEVHIARHLRIHSFQDSASVAEINARKNAGAIPGQRIRKSITVAMCFKNNLKWERCGHYTVVTEACQDARRRNPPTLCTNVHAPKATMISSGSGFCPDQTKHPGQKASSPTHVPTYG</sequence>
<accession>A0A139HMF2</accession>
<gene>
    <name evidence="2" type="ORF">AC578_5126</name>
</gene>
<dbReference type="Proteomes" id="UP000070133">
    <property type="component" value="Unassembled WGS sequence"/>
</dbReference>
<feature type="compositionally biased region" description="Polar residues" evidence="1">
    <location>
        <begin position="170"/>
        <end position="181"/>
    </location>
</feature>
<name>A0A139HMF2_9PEZI</name>
<organism evidence="2 3">
    <name type="scientific">Pseudocercospora eumusae</name>
    <dbReference type="NCBI Taxonomy" id="321146"/>
    <lineage>
        <taxon>Eukaryota</taxon>
        <taxon>Fungi</taxon>
        <taxon>Dikarya</taxon>
        <taxon>Ascomycota</taxon>
        <taxon>Pezizomycotina</taxon>
        <taxon>Dothideomycetes</taxon>
        <taxon>Dothideomycetidae</taxon>
        <taxon>Mycosphaerellales</taxon>
        <taxon>Mycosphaerellaceae</taxon>
        <taxon>Pseudocercospora</taxon>
    </lineage>
</organism>
<protein>
    <submittedName>
        <fullName evidence="2">Uncharacterized protein</fullName>
    </submittedName>
</protein>
<reference evidence="2 3" key="1">
    <citation type="submission" date="2015-07" db="EMBL/GenBank/DDBJ databases">
        <title>Comparative genomics of the Sigatoka disease complex on banana suggests a link between parallel evolutionary changes in Pseudocercospora fijiensis and Pseudocercospora eumusae and increased virulence on the banana host.</title>
        <authorList>
            <person name="Chang T.-C."/>
            <person name="Salvucci A."/>
            <person name="Crous P.W."/>
            <person name="Stergiopoulos I."/>
        </authorList>
    </citation>
    <scope>NUCLEOTIDE SEQUENCE [LARGE SCALE GENOMIC DNA]</scope>
    <source>
        <strain evidence="2 3">CBS 114824</strain>
    </source>
</reference>
<evidence type="ECO:0000313" key="3">
    <source>
        <dbReference type="Proteomes" id="UP000070133"/>
    </source>
</evidence>
<comment type="caution">
    <text evidence="2">The sequence shown here is derived from an EMBL/GenBank/DDBJ whole genome shotgun (WGS) entry which is preliminary data.</text>
</comment>
<evidence type="ECO:0000313" key="2">
    <source>
        <dbReference type="EMBL" id="KXT03654.1"/>
    </source>
</evidence>
<dbReference type="AlphaFoldDB" id="A0A139HMF2"/>
<keyword evidence="3" id="KW-1185">Reference proteome</keyword>
<evidence type="ECO:0000256" key="1">
    <source>
        <dbReference type="SAM" id="MobiDB-lite"/>
    </source>
</evidence>
<proteinExistence type="predicted"/>
<dbReference type="EMBL" id="LFZN01000028">
    <property type="protein sequence ID" value="KXT03654.1"/>
    <property type="molecule type" value="Genomic_DNA"/>
</dbReference>